<evidence type="ECO:0000313" key="2">
    <source>
        <dbReference type="EMBL" id="KAJ7021782.1"/>
    </source>
</evidence>
<keyword evidence="3" id="KW-1185">Reference proteome</keyword>
<sequence>MIWPTCGHPSELWPNPPSHYVSCTTLCIGKRARVPDKIALAITHLPAHADTDLHIDFFDTPRHTSTDMATALNTLPAIPCVCSTPPAPSNAVQNATTAAAHTTKTMCTVSDVLAHAKENVRAANQMLHVFCIQGEPTPHTGHDTRCVGFAAHSPWGVDVPLLPELLVRHRRVSIWGHAQLCSTRLLLASPPFPLPPPRPHPRPSHPPPNLERPHINDNDAHRDEDEDDGLISRMSNAPREYMGPGSALRPPSLLPNPVLPRPLPIPQPTMPPTLNPRTLTSIFAILRQPRPALWPHLTET</sequence>
<dbReference type="Proteomes" id="UP001218188">
    <property type="component" value="Unassembled WGS sequence"/>
</dbReference>
<feature type="compositionally biased region" description="Pro residues" evidence="1">
    <location>
        <begin position="192"/>
        <end position="210"/>
    </location>
</feature>
<dbReference type="AlphaFoldDB" id="A0AAD6S703"/>
<feature type="compositionally biased region" description="Basic and acidic residues" evidence="1">
    <location>
        <begin position="211"/>
        <end position="223"/>
    </location>
</feature>
<feature type="region of interest" description="Disordered" evidence="1">
    <location>
        <begin position="192"/>
        <end position="272"/>
    </location>
</feature>
<protein>
    <submittedName>
        <fullName evidence="2">Uncharacterized protein</fullName>
    </submittedName>
</protein>
<evidence type="ECO:0000313" key="3">
    <source>
        <dbReference type="Proteomes" id="UP001218188"/>
    </source>
</evidence>
<accession>A0AAD6S703</accession>
<proteinExistence type="predicted"/>
<feature type="compositionally biased region" description="Pro residues" evidence="1">
    <location>
        <begin position="252"/>
        <end position="272"/>
    </location>
</feature>
<organism evidence="2 3">
    <name type="scientific">Mycena alexandri</name>
    <dbReference type="NCBI Taxonomy" id="1745969"/>
    <lineage>
        <taxon>Eukaryota</taxon>
        <taxon>Fungi</taxon>
        <taxon>Dikarya</taxon>
        <taxon>Basidiomycota</taxon>
        <taxon>Agaricomycotina</taxon>
        <taxon>Agaricomycetes</taxon>
        <taxon>Agaricomycetidae</taxon>
        <taxon>Agaricales</taxon>
        <taxon>Marasmiineae</taxon>
        <taxon>Mycenaceae</taxon>
        <taxon>Mycena</taxon>
    </lineage>
</organism>
<name>A0AAD6S703_9AGAR</name>
<comment type="caution">
    <text evidence="2">The sequence shown here is derived from an EMBL/GenBank/DDBJ whole genome shotgun (WGS) entry which is preliminary data.</text>
</comment>
<gene>
    <name evidence="2" type="ORF">C8F04DRAFT_1273277</name>
</gene>
<evidence type="ECO:0000256" key="1">
    <source>
        <dbReference type="SAM" id="MobiDB-lite"/>
    </source>
</evidence>
<dbReference type="EMBL" id="JARJCM010000223">
    <property type="protein sequence ID" value="KAJ7021782.1"/>
    <property type="molecule type" value="Genomic_DNA"/>
</dbReference>
<reference evidence="2" key="1">
    <citation type="submission" date="2023-03" db="EMBL/GenBank/DDBJ databases">
        <title>Massive genome expansion in bonnet fungi (Mycena s.s.) driven by repeated elements and novel gene families across ecological guilds.</title>
        <authorList>
            <consortium name="Lawrence Berkeley National Laboratory"/>
            <person name="Harder C.B."/>
            <person name="Miyauchi S."/>
            <person name="Viragh M."/>
            <person name="Kuo A."/>
            <person name="Thoen E."/>
            <person name="Andreopoulos B."/>
            <person name="Lu D."/>
            <person name="Skrede I."/>
            <person name="Drula E."/>
            <person name="Henrissat B."/>
            <person name="Morin E."/>
            <person name="Kohler A."/>
            <person name="Barry K."/>
            <person name="LaButti K."/>
            <person name="Morin E."/>
            <person name="Salamov A."/>
            <person name="Lipzen A."/>
            <person name="Mereny Z."/>
            <person name="Hegedus B."/>
            <person name="Baldrian P."/>
            <person name="Stursova M."/>
            <person name="Weitz H."/>
            <person name="Taylor A."/>
            <person name="Grigoriev I.V."/>
            <person name="Nagy L.G."/>
            <person name="Martin F."/>
            <person name="Kauserud H."/>
        </authorList>
    </citation>
    <scope>NUCLEOTIDE SEQUENCE</scope>
    <source>
        <strain evidence="2">CBHHK200</strain>
    </source>
</reference>